<protein>
    <submittedName>
        <fullName evidence="1">Protein SUPPRESSOR OF GENE SILENCING 3</fullName>
    </submittedName>
</protein>
<sequence>MENRAGNNDVLPVVPLQNLGSAKSGADEKSNIYLLKVDVKTGEKKRIYYGYLGSTFDLDKVDFDTRKRAQI</sequence>
<accession>A0A443NUI5</accession>
<gene>
    <name evidence="1" type="ORF">CKAN_01090200</name>
</gene>
<organism evidence="1 2">
    <name type="scientific">Cinnamomum micranthum f. kanehirae</name>
    <dbReference type="NCBI Taxonomy" id="337451"/>
    <lineage>
        <taxon>Eukaryota</taxon>
        <taxon>Viridiplantae</taxon>
        <taxon>Streptophyta</taxon>
        <taxon>Embryophyta</taxon>
        <taxon>Tracheophyta</taxon>
        <taxon>Spermatophyta</taxon>
        <taxon>Magnoliopsida</taxon>
        <taxon>Magnoliidae</taxon>
        <taxon>Laurales</taxon>
        <taxon>Lauraceae</taxon>
        <taxon>Cinnamomum</taxon>
    </lineage>
</organism>
<evidence type="ECO:0000313" key="1">
    <source>
        <dbReference type="EMBL" id="RWR82190.1"/>
    </source>
</evidence>
<name>A0A443NUI5_9MAGN</name>
<comment type="caution">
    <text evidence="1">The sequence shown here is derived from an EMBL/GenBank/DDBJ whole genome shotgun (WGS) entry which is preliminary data.</text>
</comment>
<keyword evidence="2" id="KW-1185">Reference proteome</keyword>
<proteinExistence type="predicted"/>
<dbReference type="Proteomes" id="UP000283530">
    <property type="component" value="Unassembled WGS sequence"/>
</dbReference>
<dbReference type="OrthoDB" id="1915348at2759"/>
<dbReference type="EMBL" id="QPKB01000004">
    <property type="protein sequence ID" value="RWR82190.1"/>
    <property type="molecule type" value="Genomic_DNA"/>
</dbReference>
<dbReference type="AlphaFoldDB" id="A0A443NUI5"/>
<evidence type="ECO:0000313" key="2">
    <source>
        <dbReference type="Proteomes" id="UP000283530"/>
    </source>
</evidence>
<reference evidence="1 2" key="1">
    <citation type="journal article" date="2019" name="Nat. Plants">
        <title>Stout camphor tree genome fills gaps in understanding of flowering plant genome evolution.</title>
        <authorList>
            <person name="Chaw S.M."/>
            <person name="Liu Y.C."/>
            <person name="Wu Y.W."/>
            <person name="Wang H.Y."/>
            <person name="Lin C.I."/>
            <person name="Wu C.S."/>
            <person name="Ke H.M."/>
            <person name="Chang L.Y."/>
            <person name="Hsu C.Y."/>
            <person name="Yang H.T."/>
            <person name="Sudianto E."/>
            <person name="Hsu M.H."/>
            <person name="Wu K.P."/>
            <person name="Wang L.N."/>
            <person name="Leebens-Mack J.H."/>
            <person name="Tsai I.J."/>
        </authorList>
    </citation>
    <scope>NUCLEOTIDE SEQUENCE [LARGE SCALE GENOMIC DNA]</scope>
    <source>
        <strain evidence="2">cv. Chaw 1501</strain>
        <tissue evidence="1">Young leaves</tissue>
    </source>
</reference>